<sequence>MMHTGDSLAAEHRRVREGRPVRQRPGADAAPPVLFLFVIDVSGDAAAYVERLRSVLAPAVRLGRTADFEQESLPVDEVPGWFAEVCAGPGSGGGGGGEGEEWAPWFARAGREAYAEHTGGGGPWDLQNWLYRFDPDEDSRGWEWWDATVAGPSRVHVRVDSWGESFFGCQDLLWAVFTAGAVRVEGPMVQITSFRENS</sequence>
<name>A0A5D4JPV4_9ACTN</name>
<gene>
    <name evidence="2" type="ORF">FY004_01455</name>
</gene>
<dbReference type="Proteomes" id="UP000323242">
    <property type="component" value="Unassembled WGS sequence"/>
</dbReference>
<proteinExistence type="predicted"/>
<evidence type="ECO:0000313" key="2">
    <source>
        <dbReference type="EMBL" id="TYR66260.1"/>
    </source>
</evidence>
<feature type="region of interest" description="Disordered" evidence="1">
    <location>
        <begin position="1"/>
        <end position="25"/>
    </location>
</feature>
<dbReference type="EMBL" id="VSZQ01000005">
    <property type="protein sequence ID" value="TYR66260.1"/>
    <property type="molecule type" value="Genomic_DNA"/>
</dbReference>
<organism evidence="2 3">
    <name type="scientific">Streptomyces parvus</name>
    <dbReference type="NCBI Taxonomy" id="66428"/>
    <lineage>
        <taxon>Bacteria</taxon>
        <taxon>Bacillati</taxon>
        <taxon>Actinomycetota</taxon>
        <taxon>Actinomycetes</taxon>
        <taxon>Kitasatosporales</taxon>
        <taxon>Streptomycetaceae</taxon>
        <taxon>Streptomyces</taxon>
    </lineage>
</organism>
<evidence type="ECO:0000256" key="1">
    <source>
        <dbReference type="SAM" id="MobiDB-lite"/>
    </source>
</evidence>
<evidence type="ECO:0000313" key="3">
    <source>
        <dbReference type="Proteomes" id="UP000323242"/>
    </source>
</evidence>
<protein>
    <submittedName>
        <fullName evidence="2">Uncharacterized protein</fullName>
    </submittedName>
</protein>
<dbReference type="RefSeq" id="WP_148901263.1">
    <property type="nucleotide sequence ID" value="NZ_VSZQ01000005.1"/>
</dbReference>
<dbReference type="AlphaFoldDB" id="A0A5D4JPV4"/>
<keyword evidence="3" id="KW-1185">Reference proteome</keyword>
<comment type="caution">
    <text evidence="2">The sequence shown here is derived from an EMBL/GenBank/DDBJ whole genome shotgun (WGS) entry which is preliminary data.</text>
</comment>
<accession>A0A5D4JPV4</accession>
<feature type="compositionally biased region" description="Basic and acidic residues" evidence="1">
    <location>
        <begin position="9"/>
        <end position="20"/>
    </location>
</feature>
<reference evidence="2 3" key="1">
    <citation type="submission" date="2019-08" db="EMBL/GenBank/DDBJ databases">
        <title>Draft genome for granaticin producer strain Streptomyces parvus C05.</title>
        <authorList>
            <person name="Gonzalez-Pimentel J.L."/>
        </authorList>
    </citation>
    <scope>NUCLEOTIDE SEQUENCE [LARGE SCALE GENOMIC DNA]</scope>
    <source>
        <strain evidence="2 3">C05</strain>
    </source>
</reference>